<dbReference type="SUPFAM" id="SSF53098">
    <property type="entry name" value="Ribonuclease H-like"/>
    <property type="match status" value="1"/>
</dbReference>
<dbReference type="EMBL" id="CAKOFQ010006757">
    <property type="protein sequence ID" value="CAH1968897.1"/>
    <property type="molecule type" value="Genomic_DNA"/>
</dbReference>
<name>A0A9P0K953_ACAOB</name>
<organism evidence="2 3">
    <name type="scientific">Acanthoscelides obtectus</name>
    <name type="common">Bean weevil</name>
    <name type="synonym">Bruchus obtectus</name>
    <dbReference type="NCBI Taxonomy" id="200917"/>
    <lineage>
        <taxon>Eukaryota</taxon>
        <taxon>Metazoa</taxon>
        <taxon>Ecdysozoa</taxon>
        <taxon>Arthropoda</taxon>
        <taxon>Hexapoda</taxon>
        <taxon>Insecta</taxon>
        <taxon>Pterygota</taxon>
        <taxon>Neoptera</taxon>
        <taxon>Endopterygota</taxon>
        <taxon>Coleoptera</taxon>
        <taxon>Polyphaga</taxon>
        <taxon>Cucujiformia</taxon>
        <taxon>Chrysomeloidea</taxon>
        <taxon>Chrysomelidae</taxon>
        <taxon>Bruchinae</taxon>
        <taxon>Bruchini</taxon>
        <taxon>Acanthoscelides</taxon>
    </lineage>
</organism>
<dbReference type="OrthoDB" id="6071166at2759"/>
<reference evidence="2" key="1">
    <citation type="submission" date="2022-03" db="EMBL/GenBank/DDBJ databases">
        <authorList>
            <person name="Sayadi A."/>
        </authorList>
    </citation>
    <scope>NUCLEOTIDE SEQUENCE</scope>
</reference>
<dbReference type="GO" id="GO:0003676">
    <property type="term" value="F:nucleic acid binding"/>
    <property type="evidence" value="ECO:0007669"/>
    <property type="project" value="InterPro"/>
</dbReference>
<feature type="region of interest" description="Disordered" evidence="1">
    <location>
        <begin position="143"/>
        <end position="175"/>
    </location>
</feature>
<dbReference type="Gene3D" id="3.30.420.10">
    <property type="entry name" value="Ribonuclease H-like superfamily/Ribonuclease H"/>
    <property type="match status" value="1"/>
</dbReference>
<proteinExistence type="predicted"/>
<evidence type="ECO:0000256" key="1">
    <source>
        <dbReference type="SAM" id="MobiDB-lite"/>
    </source>
</evidence>
<evidence type="ECO:0000313" key="2">
    <source>
        <dbReference type="EMBL" id="CAH1968897.1"/>
    </source>
</evidence>
<dbReference type="InterPro" id="IPR036397">
    <property type="entry name" value="RNaseH_sf"/>
</dbReference>
<dbReference type="InterPro" id="IPR012337">
    <property type="entry name" value="RNaseH-like_sf"/>
</dbReference>
<evidence type="ECO:0000313" key="3">
    <source>
        <dbReference type="Proteomes" id="UP001152888"/>
    </source>
</evidence>
<dbReference type="AlphaFoldDB" id="A0A9P0K953"/>
<accession>A0A9P0K953</accession>
<sequence length="390" mass="45112">MPDCTIEMIIDSDTELDHQHPRTQVLSKVVVLLCRSLRLDRYLDRTSPPRSEPKTAILLNFNTFFKIPYPYYYSQEPKWNHPERIPEQRGRSLQLMPLVNDENNHEHDQEQQHDRGEHADNHLDFKKRLLRCVFGSGPGIPDKETQFNDGFNRRRPHPVAGSRIGKGKQSQRSAKPVDLHYFRPEINESSKWVTQIEVIKREVGWSDVHTLARIGRFLLRGAKRWFERWNPYNRDWATFRVDFAEAFPPKRNLGHESLATVTDHQESRVVRCQLTGINRVSEDFGALVTEVEVPEEHREGLEVILQDFSDMITAGNQGFILPVDIPKEPFHTLHMDCLGPLPASTDGYKHVLVVVDSKYCILTPMKSVTTAEAREKLQNVLALCLELPNE</sequence>
<gene>
    <name evidence="2" type="ORF">ACAOBT_LOCUS8125</name>
</gene>
<dbReference type="Proteomes" id="UP001152888">
    <property type="component" value="Unassembled WGS sequence"/>
</dbReference>
<comment type="caution">
    <text evidence="2">The sequence shown here is derived from an EMBL/GenBank/DDBJ whole genome shotgun (WGS) entry which is preliminary data.</text>
</comment>
<protein>
    <submittedName>
        <fullName evidence="2">Uncharacterized protein</fullName>
    </submittedName>
</protein>
<keyword evidence="3" id="KW-1185">Reference proteome</keyword>